<dbReference type="STRING" id="269621.A0A238FG97"/>
<sequence length="125" mass="12974">MGTISTYLEPLGSELSSLTAKAHDASELGLSHVDSIIARLERARSQLINFHSSSIAPTDDDATMASESSSSLSVEDDLLPLSMLLKSSAGAASAAHKEWSSAVSKFAKSVDKVGSAGLLAVRNVL</sequence>
<keyword evidence="2" id="KW-1185">Reference proteome</keyword>
<evidence type="ECO:0000313" key="2">
    <source>
        <dbReference type="Proteomes" id="UP000198372"/>
    </source>
</evidence>
<proteinExistence type="predicted"/>
<gene>
    <name evidence="1" type="ORF">BQ2448_4513</name>
</gene>
<evidence type="ECO:0000313" key="1">
    <source>
        <dbReference type="EMBL" id="SCV71819.1"/>
    </source>
</evidence>
<accession>A0A238FG97</accession>
<dbReference type="AlphaFoldDB" id="A0A238FG97"/>
<organism evidence="1 2">
    <name type="scientific">Microbotryum intermedium</name>
    <dbReference type="NCBI Taxonomy" id="269621"/>
    <lineage>
        <taxon>Eukaryota</taxon>
        <taxon>Fungi</taxon>
        <taxon>Dikarya</taxon>
        <taxon>Basidiomycota</taxon>
        <taxon>Pucciniomycotina</taxon>
        <taxon>Microbotryomycetes</taxon>
        <taxon>Microbotryales</taxon>
        <taxon>Microbotryaceae</taxon>
        <taxon>Microbotryum</taxon>
    </lineage>
</organism>
<dbReference type="Proteomes" id="UP000198372">
    <property type="component" value="Unassembled WGS sequence"/>
</dbReference>
<reference evidence="2" key="1">
    <citation type="submission" date="2016-09" db="EMBL/GenBank/DDBJ databases">
        <authorList>
            <person name="Jeantristanb JTB J.-T."/>
            <person name="Ricardo R."/>
        </authorList>
    </citation>
    <scope>NUCLEOTIDE SEQUENCE [LARGE SCALE GENOMIC DNA]</scope>
</reference>
<dbReference type="EMBL" id="FMSP01000008">
    <property type="protein sequence ID" value="SCV71819.1"/>
    <property type="molecule type" value="Genomic_DNA"/>
</dbReference>
<name>A0A238FG97_9BASI</name>
<protein>
    <submittedName>
        <fullName evidence="1">BQ2448_4513 protein</fullName>
    </submittedName>
</protein>